<feature type="disulfide bond" evidence="9">
    <location>
        <begin position="576"/>
        <end position="594"/>
    </location>
</feature>
<dbReference type="PROSITE" id="PS01209">
    <property type="entry name" value="LDLRA_1"/>
    <property type="match status" value="1"/>
</dbReference>
<feature type="disulfide bond" evidence="7">
    <location>
        <begin position="504"/>
        <end position="526"/>
    </location>
</feature>
<dbReference type="PROSITE" id="PS50240">
    <property type="entry name" value="TRYPSIN_DOM"/>
    <property type="match status" value="1"/>
</dbReference>
<dbReference type="SUPFAM" id="SSF49854">
    <property type="entry name" value="Spermadhesin, CUB domain"/>
    <property type="match status" value="4"/>
</dbReference>
<evidence type="ECO:0000256" key="9">
    <source>
        <dbReference type="PROSITE-ProRule" id="PRU00124"/>
    </source>
</evidence>
<feature type="binding site" evidence="8">
    <location>
        <position position="398"/>
    </location>
    <ligand>
        <name>Ca(2+)</name>
        <dbReference type="ChEBI" id="CHEBI:29108"/>
        <label>1</label>
    </ligand>
</feature>
<dbReference type="CDD" id="cd00041">
    <property type="entry name" value="CUB"/>
    <property type="match status" value="4"/>
</dbReference>
<feature type="binding site" evidence="8">
    <location>
        <position position="396"/>
    </location>
    <ligand>
        <name>Ca(2+)</name>
        <dbReference type="ChEBI" id="CHEBI:29108"/>
        <label>1</label>
    </ligand>
</feature>
<feature type="active site" description="Charge relay system" evidence="6">
    <location>
        <position position="662"/>
    </location>
</feature>
<keyword evidence="3" id="KW-0378">Hydrolase</keyword>
<feature type="disulfide bond" evidence="7">
    <location>
        <begin position="352"/>
        <end position="374"/>
    </location>
</feature>
<dbReference type="InterPro" id="IPR043504">
    <property type="entry name" value="Peptidase_S1_PA_chymotrypsin"/>
</dbReference>
<feature type="binding site" evidence="8">
    <location>
        <position position="498"/>
    </location>
    <ligand>
        <name>Ca(2+)</name>
        <dbReference type="ChEBI" id="CHEBI:29108"/>
        <label>3</label>
    </ligand>
</feature>
<feature type="chain" id="PRO_5010373520" evidence="10">
    <location>
        <begin position="19"/>
        <end position="827"/>
    </location>
</feature>
<evidence type="ECO:0000256" key="3">
    <source>
        <dbReference type="ARBA" id="ARBA00022801"/>
    </source>
</evidence>
<dbReference type="InterPro" id="IPR033116">
    <property type="entry name" value="TRYPSIN_SER"/>
</dbReference>
<evidence type="ECO:0000256" key="8">
    <source>
        <dbReference type="PIRSR" id="PIRSR001155-4"/>
    </source>
</evidence>
<dbReference type="SMART" id="SM00042">
    <property type="entry name" value="CUB"/>
    <property type="match status" value="4"/>
</dbReference>
<dbReference type="GO" id="GO:0009566">
    <property type="term" value="P:fertilization"/>
    <property type="evidence" value="ECO:0007669"/>
    <property type="project" value="UniProtKB-ARBA"/>
</dbReference>
<dbReference type="SUPFAM" id="SSF57424">
    <property type="entry name" value="LDL receptor-like module"/>
    <property type="match status" value="1"/>
</dbReference>
<dbReference type="GO" id="GO:0006508">
    <property type="term" value="P:proteolysis"/>
    <property type="evidence" value="ECO:0007669"/>
    <property type="project" value="UniProtKB-KW"/>
</dbReference>
<dbReference type="GO" id="GO:0004252">
    <property type="term" value="F:serine-type endopeptidase activity"/>
    <property type="evidence" value="ECO:0007669"/>
    <property type="project" value="InterPro"/>
</dbReference>
<dbReference type="PROSITE" id="PS01180">
    <property type="entry name" value="CUB"/>
    <property type="match status" value="4"/>
</dbReference>
<name>A0A1S3K0K0_LINAN</name>
<feature type="active site" description="Charge relay system" evidence="6">
    <location>
        <position position="711"/>
    </location>
</feature>
<evidence type="ECO:0000313" key="13">
    <source>
        <dbReference type="Proteomes" id="UP000085678"/>
    </source>
</evidence>
<keyword evidence="8" id="KW-0479">Metal-binding</keyword>
<dbReference type="FunFam" id="2.60.120.290:FF:000013">
    <property type="entry name" value="Membrane frizzled-related protein"/>
    <property type="match status" value="3"/>
</dbReference>
<evidence type="ECO:0000259" key="12">
    <source>
        <dbReference type="PROSITE" id="PS50240"/>
    </source>
</evidence>
<dbReference type="CDD" id="cd00112">
    <property type="entry name" value="LDLa"/>
    <property type="match status" value="1"/>
</dbReference>
<protein>
    <submittedName>
        <fullName evidence="14">Bone morphogenetic protein 1-like</fullName>
    </submittedName>
</protein>
<evidence type="ECO:0000256" key="5">
    <source>
        <dbReference type="ARBA" id="ARBA00023157"/>
    </source>
</evidence>
<dbReference type="InParanoid" id="A0A1S3K0K0"/>
<dbReference type="InterPro" id="IPR024175">
    <property type="entry name" value="Pept_S1A_C1r/C1S/mannan-bd"/>
</dbReference>
<dbReference type="GO" id="GO:0006956">
    <property type="term" value="P:complement activation"/>
    <property type="evidence" value="ECO:0007669"/>
    <property type="project" value="InterPro"/>
</dbReference>
<keyword evidence="5 7" id="KW-1015">Disulfide bond</keyword>
<dbReference type="FunFam" id="2.40.10.10:FF:000003">
    <property type="entry name" value="Transmembrane serine protease 3"/>
    <property type="match status" value="1"/>
</dbReference>
<dbReference type="PANTHER" id="PTHR24251:SF37">
    <property type="entry name" value="CUB DOMAIN-CONTAINING PROTEIN"/>
    <property type="match status" value="1"/>
</dbReference>
<feature type="binding site" evidence="8">
    <location>
        <position position="355"/>
    </location>
    <ligand>
        <name>Ca(2+)</name>
        <dbReference type="ChEBI" id="CHEBI:29108"/>
        <label>1</label>
    </ligand>
</feature>
<dbReference type="STRING" id="7574.A0A1S3K0K0"/>
<dbReference type="CDD" id="cd00190">
    <property type="entry name" value="Tryp_SPc"/>
    <property type="match status" value="1"/>
</dbReference>
<feature type="binding site" evidence="8">
    <location>
        <position position="507"/>
    </location>
    <ligand>
        <name>Ca(2+)</name>
        <dbReference type="ChEBI" id="CHEBI:29108"/>
        <label>3</label>
    </ligand>
</feature>
<sequence>MGLLFVLGLLGLFAGIQAQSSQCGSVTSSGGKSILVSHTRYGSGNYFNDMDCTWHLQGYSGGLIKVEVNNFDLEDDSNCDYDYVSFYDGDSDKATELGTYCGTGSIPTFYTTQSDIFIKFHSDYDTVASGFKLTITYVGGGVTSSPVVSSGCGSAKYQTGLTGTITSSNYPNAYDDLADCQWEITVPAGKTMVISFDSRFNIEGYSGGDCKYDYVAIYLGSVSTGTEIGRYCGETAPNSIGILHNKVIVKFVSDRSVHEAGFSLSWRARDTTTAAPVVTTVKPTAGPLAVDSGCGSPRDQSGTTGSINSLNYPSRYVNDLNCRWTITVPSGMRIKMEFASTFNIEGYAGGNCNYDTLTIFDYPQSPSNQITRLCGETAPAPVYSSGNKVVVVFNSDDSVKKTGFKMTWSAVGASASTARPTVPPTTRRPTTQRVITTARPTSIQSGCGGNRDLTGTTGLIKSLNYGTGNYNNNANCNWKITAPAGKIIKLTFLAFAVEEGGTSCQYDKLSVYDGSSTSARLIKNYCGKGTQNEISSTGNALYLTFTSDEAVEESGFSIRYTVVDPPKTCSPSQFTCTNGNCISSSLKCDGKDDCGDGSDEVCVNKGSCGTPAIDAKLGNNRIVGGTEANSGSWPWQVSVRYRGSHICGGSLISDQWVATAAHCLEDSSLSPRYWSISAGKHRKYNDPDEEVVQVQTLIPHENYDDATTDNDITLFKLAKPVTLSDRVHPVCLPTTMVSDNTVCYVSGWGAVQGTGNSGVLKQAAVPIVNRQTCNSWYYGDITGNMICAGYEAGGHDACQGDSGGPMVCKSGEKFELQGITSWGIGCA</sequence>
<feature type="disulfide bond" evidence="7">
    <location>
        <begin position="773"/>
        <end position="787"/>
    </location>
</feature>
<feature type="domain" description="CUB" evidence="11">
    <location>
        <begin position="152"/>
        <end position="269"/>
    </location>
</feature>
<feature type="disulfide bond" evidence="9">
    <location>
        <begin position="569"/>
        <end position="581"/>
    </location>
</feature>
<dbReference type="GO" id="GO:0005576">
    <property type="term" value="C:extracellular region"/>
    <property type="evidence" value="ECO:0007669"/>
    <property type="project" value="InterPro"/>
</dbReference>
<evidence type="ECO:0000256" key="10">
    <source>
        <dbReference type="SAM" id="SignalP"/>
    </source>
</evidence>
<feature type="disulfide bond" evidence="7">
    <location>
        <begin position="594"/>
        <end position="602"/>
    </location>
</feature>
<dbReference type="AlphaFoldDB" id="A0A1S3K0K0"/>
<keyword evidence="10" id="KW-0732">Signal</keyword>
<evidence type="ECO:0000256" key="4">
    <source>
        <dbReference type="ARBA" id="ARBA00022825"/>
    </source>
</evidence>
<evidence type="ECO:0000313" key="14">
    <source>
        <dbReference type="RefSeq" id="XP_013415894.1"/>
    </source>
</evidence>
<dbReference type="SMART" id="SM00192">
    <property type="entry name" value="LDLa"/>
    <property type="match status" value="1"/>
</dbReference>
<feature type="signal peptide" evidence="10">
    <location>
        <begin position="1"/>
        <end position="18"/>
    </location>
</feature>
<dbReference type="SMART" id="SM00020">
    <property type="entry name" value="Tryp_SPc"/>
    <property type="match status" value="1"/>
</dbReference>
<dbReference type="InterPro" id="IPR000859">
    <property type="entry name" value="CUB_dom"/>
</dbReference>
<dbReference type="Gene3D" id="4.10.400.10">
    <property type="entry name" value="Low-density Lipoprotein Receptor"/>
    <property type="match status" value="1"/>
</dbReference>
<evidence type="ECO:0000259" key="11">
    <source>
        <dbReference type="PROSITE" id="PS01180"/>
    </source>
</evidence>
<dbReference type="Pfam" id="PF00431">
    <property type="entry name" value="CUB"/>
    <property type="match status" value="4"/>
</dbReference>
<dbReference type="InterPro" id="IPR001254">
    <property type="entry name" value="Trypsin_dom"/>
</dbReference>
<feature type="disulfide bond" evidence="7">
    <location>
        <begin position="447"/>
        <end position="476"/>
    </location>
</feature>
<feature type="domain" description="CUB" evidence="11">
    <location>
        <begin position="23"/>
        <end position="138"/>
    </location>
</feature>
<dbReference type="InterPro" id="IPR001314">
    <property type="entry name" value="Peptidase_S1A"/>
</dbReference>
<dbReference type="RefSeq" id="XP_013415894.1">
    <property type="nucleotide sequence ID" value="XM_013560440.2"/>
</dbReference>
<dbReference type="GeneID" id="106177607"/>
<dbReference type="Gene3D" id="2.60.120.290">
    <property type="entry name" value="Spermadhesin, CUB domain"/>
    <property type="match status" value="4"/>
</dbReference>
<evidence type="ECO:0000256" key="6">
    <source>
        <dbReference type="PIRSR" id="PIRSR001155-1"/>
    </source>
</evidence>
<feature type="non-terminal residue" evidence="14">
    <location>
        <position position="827"/>
    </location>
</feature>
<dbReference type="PIRSF" id="PIRSF001155">
    <property type="entry name" value="C1r_C1s_MASP"/>
    <property type="match status" value="1"/>
</dbReference>
<accession>A0A1S3K0K0</accession>
<feature type="active site" description="Charge relay system" evidence="6">
    <location>
        <position position="802"/>
    </location>
</feature>
<dbReference type="InterPro" id="IPR035914">
    <property type="entry name" value="Sperma_CUB_dom_sf"/>
</dbReference>
<dbReference type="Gene3D" id="2.40.10.10">
    <property type="entry name" value="Trypsin-like serine proteases"/>
    <property type="match status" value="1"/>
</dbReference>
<dbReference type="InterPro" id="IPR002172">
    <property type="entry name" value="LDrepeatLR_classA_rpt"/>
</dbReference>
<keyword evidence="1" id="KW-0645">Protease</keyword>
<feature type="binding site" evidence="8">
    <location>
        <position position="345"/>
    </location>
    <ligand>
        <name>Ca(2+)</name>
        <dbReference type="ChEBI" id="CHEBI:29108"/>
        <label>1</label>
    </ligand>
</feature>
<keyword evidence="13" id="KW-1185">Reference proteome</keyword>
<keyword evidence="8" id="KW-0106">Calcium</keyword>
<reference evidence="14" key="1">
    <citation type="submission" date="2025-08" db="UniProtKB">
        <authorList>
            <consortium name="RefSeq"/>
        </authorList>
    </citation>
    <scope>IDENTIFICATION</scope>
    <source>
        <tissue evidence="14">Gonads</tissue>
    </source>
</reference>
<dbReference type="GO" id="GO:0046872">
    <property type="term" value="F:metal ion binding"/>
    <property type="evidence" value="ECO:0007669"/>
    <property type="project" value="UniProtKB-KW"/>
</dbReference>
<dbReference type="FunFam" id="2.60.120.290:FF:000005">
    <property type="entry name" value="Procollagen C-endopeptidase enhancer 1"/>
    <property type="match status" value="1"/>
</dbReference>
<dbReference type="Pfam" id="PF00057">
    <property type="entry name" value="Ldl_recept_a"/>
    <property type="match status" value="1"/>
</dbReference>
<keyword evidence="4" id="KW-0720">Serine protease</keyword>
<dbReference type="PRINTS" id="PR00722">
    <property type="entry name" value="CHYMOTRYPSIN"/>
</dbReference>
<feature type="binding site" evidence="8">
    <location>
        <position position="548"/>
    </location>
    <ligand>
        <name>Ca(2+)</name>
        <dbReference type="ChEBI" id="CHEBI:29108"/>
        <label>3</label>
    </ligand>
</feature>
<dbReference type="OrthoDB" id="10012881at2759"/>
<dbReference type="Proteomes" id="UP000085678">
    <property type="component" value="Unplaced"/>
</dbReference>
<dbReference type="KEGG" id="lak:106177607"/>
<dbReference type="PROSITE" id="PS50068">
    <property type="entry name" value="LDLRA_2"/>
    <property type="match status" value="1"/>
</dbReference>
<evidence type="ECO:0000256" key="7">
    <source>
        <dbReference type="PIRSR" id="PIRSR001155-2"/>
    </source>
</evidence>
<organism evidence="13 14">
    <name type="scientific">Lingula anatina</name>
    <name type="common">Brachiopod</name>
    <name type="synonym">Lingula unguis</name>
    <dbReference type="NCBI Taxonomy" id="7574"/>
    <lineage>
        <taxon>Eukaryota</taxon>
        <taxon>Metazoa</taxon>
        <taxon>Spiralia</taxon>
        <taxon>Lophotrochozoa</taxon>
        <taxon>Brachiopoda</taxon>
        <taxon>Linguliformea</taxon>
        <taxon>Lingulata</taxon>
        <taxon>Lingulida</taxon>
        <taxon>Linguloidea</taxon>
        <taxon>Lingulidae</taxon>
        <taxon>Lingula</taxon>
    </lineage>
</organism>
<feature type="domain" description="CUB" evidence="11">
    <location>
        <begin position="294"/>
        <end position="411"/>
    </location>
</feature>
<evidence type="ECO:0000256" key="1">
    <source>
        <dbReference type="ARBA" id="ARBA00022670"/>
    </source>
</evidence>
<dbReference type="Pfam" id="PF00089">
    <property type="entry name" value="Trypsin"/>
    <property type="match status" value="1"/>
</dbReference>
<feature type="domain" description="CUB" evidence="11">
    <location>
        <begin position="447"/>
        <end position="563"/>
    </location>
</feature>
<dbReference type="PROSITE" id="PS00135">
    <property type="entry name" value="TRYPSIN_SER"/>
    <property type="match status" value="1"/>
</dbReference>
<dbReference type="InterPro" id="IPR023415">
    <property type="entry name" value="LDLR_class-A_CS"/>
</dbReference>
<dbReference type="SUPFAM" id="SSF50494">
    <property type="entry name" value="Trypsin-like serine proteases"/>
    <property type="match status" value="1"/>
</dbReference>
<dbReference type="PANTHER" id="PTHR24251">
    <property type="entry name" value="OVOCHYMASE-RELATED"/>
    <property type="match status" value="1"/>
</dbReference>
<feature type="domain" description="Peptidase S1" evidence="12">
    <location>
        <begin position="622"/>
        <end position="827"/>
    </location>
</feature>
<comment type="caution">
    <text evidence="9">Lacks conserved residue(s) required for the propagation of feature annotation.</text>
</comment>
<evidence type="ECO:0000256" key="2">
    <source>
        <dbReference type="ARBA" id="ARBA00022737"/>
    </source>
</evidence>
<dbReference type="InterPro" id="IPR036055">
    <property type="entry name" value="LDL_receptor-like_sf"/>
</dbReference>
<gene>
    <name evidence="14" type="primary">LOC106177607</name>
</gene>
<dbReference type="InterPro" id="IPR009003">
    <property type="entry name" value="Peptidase_S1_PA"/>
</dbReference>
<proteinExistence type="predicted"/>
<feature type="disulfide bond" evidence="7">
    <location>
        <begin position="798"/>
        <end position="826"/>
    </location>
</feature>
<keyword evidence="2" id="KW-0677">Repeat</keyword>